<comment type="caution">
    <text evidence="2">The sequence shown here is derived from an EMBL/GenBank/DDBJ whole genome shotgun (WGS) entry which is preliminary data.</text>
</comment>
<organism evidence="2 3">
    <name type="scientific">Heracleum sosnowskyi</name>
    <dbReference type="NCBI Taxonomy" id="360622"/>
    <lineage>
        <taxon>Eukaryota</taxon>
        <taxon>Viridiplantae</taxon>
        <taxon>Streptophyta</taxon>
        <taxon>Embryophyta</taxon>
        <taxon>Tracheophyta</taxon>
        <taxon>Spermatophyta</taxon>
        <taxon>Magnoliopsida</taxon>
        <taxon>eudicotyledons</taxon>
        <taxon>Gunneridae</taxon>
        <taxon>Pentapetalae</taxon>
        <taxon>asterids</taxon>
        <taxon>campanulids</taxon>
        <taxon>Apiales</taxon>
        <taxon>Apiaceae</taxon>
        <taxon>Apioideae</taxon>
        <taxon>apioid superclade</taxon>
        <taxon>Tordylieae</taxon>
        <taxon>Tordyliinae</taxon>
        <taxon>Heracleum</taxon>
    </lineage>
</organism>
<dbReference type="AlphaFoldDB" id="A0AAD8GNM1"/>
<evidence type="ECO:0000313" key="3">
    <source>
        <dbReference type="Proteomes" id="UP001237642"/>
    </source>
</evidence>
<accession>A0AAD8GNM1</accession>
<keyword evidence="3" id="KW-1185">Reference proteome</keyword>
<dbReference type="Proteomes" id="UP001237642">
    <property type="component" value="Unassembled WGS sequence"/>
</dbReference>
<gene>
    <name evidence="2" type="ORF">POM88_053972</name>
</gene>
<evidence type="ECO:0000313" key="2">
    <source>
        <dbReference type="EMBL" id="KAK1351831.1"/>
    </source>
</evidence>
<reference evidence="2" key="1">
    <citation type="submission" date="2023-02" db="EMBL/GenBank/DDBJ databases">
        <title>Genome of toxic invasive species Heracleum sosnowskyi carries increased number of genes despite the absence of recent whole-genome duplications.</title>
        <authorList>
            <person name="Schelkunov M."/>
            <person name="Shtratnikova V."/>
            <person name="Makarenko M."/>
            <person name="Klepikova A."/>
            <person name="Omelchenko D."/>
            <person name="Novikova G."/>
            <person name="Obukhova E."/>
            <person name="Bogdanov V."/>
            <person name="Penin A."/>
            <person name="Logacheva M."/>
        </authorList>
    </citation>
    <scope>NUCLEOTIDE SEQUENCE</scope>
    <source>
        <strain evidence="2">Hsosn_3</strain>
        <tissue evidence="2">Leaf</tissue>
    </source>
</reference>
<dbReference type="InterPro" id="IPR007679">
    <property type="entry name" value="DUF569"/>
</dbReference>
<reference evidence="2" key="2">
    <citation type="submission" date="2023-05" db="EMBL/GenBank/DDBJ databases">
        <authorList>
            <person name="Schelkunov M.I."/>
        </authorList>
    </citation>
    <scope>NUCLEOTIDE SEQUENCE</scope>
    <source>
        <strain evidence="2">Hsosn_3</strain>
        <tissue evidence="2">Leaf</tissue>
    </source>
</reference>
<dbReference type="InterPro" id="IPR008999">
    <property type="entry name" value="Actin-crosslinking"/>
</dbReference>
<dbReference type="SUPFAM" id="SSF50405">
    <property type="entry name" value="Actin-crosslinking proteins"/>
    <property type="match status" value="1"/>
</dbReference>
<dbReference type="EMBL" id="JAUIZM010000024">
    <property type="protein sequence ID" value="KAK1351831.1"/>
    <property type="molecule type" value="Genomic_DNA"/>
</dbReference>
<evidence type="ECO:0000259" key="1">
    <source>
        <dbReference type="Pfam" id="PF04601"/>
    </source>
</evidence>
<name>A0AAD8GNM1_9APIA</name>
<feature type="domain" description="DUF569" evidence="1">
    <location>
        <begin position="48"/>
        <end position="108"/>
    </location>
</feature>
<proteinExistence type="predicted"/>
<dbReference type="Pfam" id="PF04601">
    <property type="entry name" value="DUF569"/>
    <property type="match status" value="1"/>
</dbReference>
<sequence length="217" mass="24352">MNLADENSRLKAELAKKDDLLKQYELFLAQSGAKLPLTVLNCGPGVYHTITQGGHGSSEAALWTVELLPPDHNIDRLKSCYNKYLTTSNLPFLYGMRHRKLLQMQQLIVHSDSFSSSESTPAGVSWPEPPPPDSTATAVSASHRQGHRTCSVFFPTPPHPAAVFFPALLQFYHSFFHQQTDCCVRVCNFGSKKCTLHWEPLKWSLEIRKHSNFQLGS</sequence>
<protein>
    <recommendedName>
        <fullName evidence="1">DUF569 domain-containing protein</fullName>
    </recommendedName>
</protein>